<dbReference type="InterPro" id="IPR011051">
    <property type="entry name" value="RmlC_Cupin_sf"/>
</dbReference>
<dbReference type="AlphaFoldDB" id="A0A928KUN9"/>
<sequence>MYIIDENDKEYRFGDHGPKYLMKGPRMNFALVQFQPGQDFKAHLHNIMEENFYIIEGEIDIVVDGVVHHLTPGQFIHIEPHETHYCINNYDKPVKMVSTLAPYQEIDKVEIENYTYDGK</sequence>
<dbReference type="Pfam" id="PF07883">
    <property type="entry name" value="Cupin_2"/>
    <property type="match status" value="1"/>
</dbReference>
<protein>
    <submittedName>
        <fullName evidence="2">Cupin domain-containing protein</fullName>
    </submittedName>
</protein>
<dbReference type="Gene3D" id="2.60.120.10">
    <property type="entry name" value="Jelly Rolls"/>
    <property type="match status" value="1"/>
</dbReference>
<comment type="caution">
    <text evidence="2">The sequence shown here is derived from an EMBL/GenBank/DDBJ whole genome shotgun (WGS) entry which is preliminary data.</text>
</comment>
<accession>A0A928KUN9</accession>
<proteinExistence type="predicted"/>
<dbReference type="RefSeq" id="WP_020074133.1">
    <property type="nucleotide sequence ID" value="NZ_JBKWRC010000005.1"/>
</dbReference>
<dbReference type="InterPro" id="IPR014710">
    <property type="entry name" value="RmlC-like_jellyroll"/>
</dbReference>
<evidence type="ECO:0000313" key="3">
    <source>
        <dbReference type="Proteomes" id="UP000754750"/>
    </source>
</evidence>
<dbReference type="InterPro" id="IPR052538">
    <property type="entry name" value="Flavonoid_dioxygenase-like"/>
</dbReference>
<gene>
    <name evidence="2" type="ORF">E7512_02965</name>
</gene>
<dbReference type="SUPFAM" id="SSF51182">
    <property type="entry name" value="RmlC-like cupins"/>
    <property type="match status" value="1"/>
</dbReference>
<dbReference type="InterPro" id="IPR013096">
    <property type="entry name" value="Cupin_2"/>
</dbReference>
<dbReference type="PANTHER" id="PTHR43346:SF1">
    <property type="entry name" value="QUERCETIN 2,3-DIOXYGENASE-RELATED"/>
    <property type="match status" value="1"/>
</dbReference>
<feature type="domain" description="Cupin type-2" evidence="1">
    <location>
        <begin position="31"/>
        <end position="98"/>
    </location>
</feature>
<dbReference type="EMBL" id="SVNY01000001">
    <property type="protein sequence ID" value="MBE6832536.1"/>
    <property type="molecule type" value="Genomic_DNA"/>
</dbReference>
<dbReference type="PANTHER" id="PTHR43346">
    <property type="entry name" value="LIGAND BINDING DOMAIN PROTEIN, PUTATIVE (AFU_ORTHOLOGUE AFUA_6G14370)-RELATED"/>
    <property type="match status" value="1"/>
</dbReference>
<organism evidence="2 3">
    <name type="scientific">Faecalispora sporosphaeroides</name>
    <dbReference type="NCBI Taxonomy" id="1549"/>
    <lineage>
        <taxon>Bacteria</taxon>
        <taxon>Bacillati</taxon>
        <taxon>Bacillota</taxon>
        <taxon>Clostridia</taxon>
        <taxon>Eubacteriales</taxon>
        <taxon>Oscillospiraceae</taxon>
        <taxon>Faecalispora</taxon>
    </lineage>
</organism>
<name>A0A928KUN9_9FIRM</name>
<dbReference type="Proteomes" id="UP000754750">
    <property type="component" value="Unassembled WGS sequence"/>
</dbReference>
<evidence type="ECO:0000313" key="2">
    <source>
        <dbReference type="EMBL" id="MBE6832536.1"/>
    </source>
</evidence>
<evidence type="ECO:0000259" key="1">
    <source>
        <dbReference type="Pfam" id="PF07883"/>
    </source>
</evidence>
<reference evidence="2" key="1">
    <citation type="submission" date="2019-04" db="EMBL/GenBank/DDBJ databases">
        <title>Evolution of Biomass-Degrading Anaerobic Consortia Revealed by Metagenomics.</title>
        <authorList>
            <person name="Peng X."/>
        </authorList>
    </citation>
    <scope>NUCLEOTIDE SEQUENCE</scope>
    <source>
        <strain evidence="2">SIG551</strain>
    </source>
</reference>